<sequence>MTKTPIPLESTLGAREATKQLKDSKDFFASQSKRGRSPAVRMNEGIRNLTVSLDNRTEALKEIWHERNQVREKKNDKMDTIDQVIQLAKEAGATEENERQWIDVLMITQNEAAMRMFKKSEAKGRMAIIKHYAGSLTRPS</sequence>
<keyword evidence="3" id="KW-1185">Reference proteome</keyword>
<evidence type="ECO:0000256" key="1">
    <source>
        <dbReference type="SAM" id="MobiDB-lite"/>
    </source>
</evidence>
<feature type="region of interest" description="Disordered" evidence="1">
    <location>
        <begin position="22"/>
        <end position="41"/>
    </location>
</feature>
<name>A0A811NDD6_9POAL</name>
<evidence type="ECO:0000313" key="3">
    <source>
        <dbReference type="Proteomes" id="UP000604825"/>
    </source>
</evidence>
<accession>A0A811NDD6</accession>
<gene>
    <name evidence="2" type="ORF">NCGR_LOCUS15780</name>
</gene>
<dbReference type="Proteomes" id="UP000604825">
    <property type="component" value="Unassembled WGS sequence"/>
</dbReference>
<reference evidence="2" key="1">
    <citation type="submission" date="2020-10" db="EMBL/GenBank/DDBJ databases">
        <authorList>
            <person name="Han B."/>
            <person name="Lu T."/>
            <person name="Zhao Q."/>
            <person name="Huang X."/>
            <person name="Zhao Y."/>
        </authorList>
    </citation>
    <scope>NUCLEOTIDE SEQUENCE</scope>
</reference>
<comment type="caution">
    <text evidence="2">The sequence shown here is derived from an EMBL/GenBank/DDBJ whole genome shotgun (WGS) entry which is preliminary data.</text>
</comment>
<dbReference type="AlphaFoldDB" id="A0A811NDD6"/>
<proteinExistence type="predicted"/>
<protein>
    <submittedName>
        <fullName evidence="2">Uncharacterized protein</fullName>
    </submittedName>
</protein>
<evidence type="ECO:0000313" key="2">
    <source>
        <dbReference type="EMBL" id="CAD6223364.1"/>
    </source>
</evidence>
<organism evidence="2 3">
    <name type="scientific">Miscanthus lutarioriparius</name>
    <dbReference type="NCBI Taxonomy" id="422564"/>
    <lineage>
        <taxon>Eukaryota</taxon>
        <taxon>Viridiplantae</taxon>
        <taxon>Streptophyta</taxon>
        <taxon>Embryophyta</taxon>
        <taxon>Tracheophyta</taxon>
        <taxon>Spermatophyta</taxon>
        <taxon>Magnoliopsida</taxon>
        <taxon>Liliopsida</taxon>
        <taxon>Poales</taxon>
        <taxon>Poaceae</taxon>
        <taxon>PACMAD clade</taxon>
        <taxon>Panicoideae</taxon>
        <taxon>Andropogonodae</taxon>
        <taxon>Andropogoneae</taxon>
        <taxon>Saccharinae</taxon>
        <taxon>Miscanthus</taxon>
    </lineage>
</organism>
<dbReference type="EMBL" id="CAJGYO010000004">
    <property type="protein sequence ID" value="CAD6223364.1"/>
    <property type="molecule type" value="Genomic_DNA"/>
</dbReference>